<feature type="region of interest" description="Disordered" evidence="21">
    <location>
        <begin position="113"/>
        <end position="133"/>
    </location>
</feature>
<keyword evidence="12" id="KW-0695">RNA-directed DNA polymerase</keyword>
<dbReference type="AlphaFoldDB" id="A0ABD2Z561"/>
<evidence type="ECO:0000256" key="7">
    <source>
        <dbReference type="ARBA" id="ARBA00022722"/>
    </source>
</evidence>
<evidence type="ECO:0000256" key="1">
    <source>
        <dbReference type="ARBA" id="ARBA00022448"/>
    </source>
</evidence>
<evidence type="ECO:0000259" key="22">
    <source>
        <dbReference type="SMART" id="SM00727"/>
    </source>
</evidence>
<keyword evidence="7" id="KW-0540">Nuclease</keyword>
<dbReference type="GO" id="GO:0015031">
    <property type="term" value="P:protein transport"/>
    <property type="evidence" value="ECO:0007669"/>
    <property type="project" value="UniProtKB-KW"/>
</dbReference>
<evidence type="ECO:0000256" key="15">
    <source>
        <dbReference type="ARBA" id="ARBA00022989"/>
    </source>
</evidence>
<dbReference type="PANTHER" id="PTHR47296:SF1">
    <property type="entry name" value="PROTEIN TIC 40, CHLOROPLASTIC"/>
    <property type="match status" value="1"/>
</dbReference>
<evidence type="ECO:0000313" key="23">
    <source>
        <dbReference type="EMBL" id="KAL3513502.1"/>
    </source>
</evidence>
<keyword evidence="4" id="KW-0808">Transferase</keyword>
<proteinExistence type="predicted"/>
<evidence type="ECO:0000256" key="11">
    <source>
        <dbReference type="ARBA" id="ARBA00022801"/>
    </source>
</evidence>
<evidence type="ECO:0000256" key="21">
    <source>
        <dbReference type="SAM" id="MobiDB-lite"/>
    </source>
</evidence>
<feature type="compositionally biased region" description="Polar residues" evidence="21">
    <location>
        <begin position="1"/>
        <end position="21"/>
    </location>
</feature>
<dbReference type="Gene3D" id="2.40.70.10">
    <property type="entry name" value="Acid Proteases"/>
    <property type="match status" value="1"/>
</dbReference>
<comment type="subcellular location">
    <subcellularLocation>
        <location evidence="18">Plastid</location>
        <location evidence="18">Chloroplast inner membrane</location>
        <topology evidence="18">Single-pass membrane protein</topology>
    </subcellularLocation>
</comment>
<dbReference type="InterPro" id="IPR041373">
    <property type="entry name" value="RT_RNaseH"/>
</dbReference>
<evidence type="ECO:0000256" key="6">
    <source>
        <dbReference type="ARBA" id="ARBA00022695"/>
    </source>
</evidence>
<keyword evidence="16" id="KW-0472">Membrane</keyword>
<dbReference type="GO" id="GO:0003964">
    <property type="term" value="F:RNA-directed DNA polymerase activity"/>
    <property type="evidence" value="ECO:0007669"/>
    <property type="project" value="UniProtKB-KW"/>
</dbReference>
<protein>
    <recommendedName>
        <fullName evidence="19">Protein TIC 40, chloroplastic</fullName>
    </recommendedName>
    <alternativeName>
        <fullName evidence="20">Translocon at the inner envelope membrane of chloroplasts 40</fullName>
    </alternativeName>
</protein>
<dbReference type="InterPro" id="IPR043502">
    <property type="entry name" value="DNA/RNA_pol_sf"/>
</dbReference>
<keyword evidence="2" id="KW-0150">Chloroplast</keyword>
<keyword evidence="1" id="KW-0813">Transport</keyword>
<keyword evidence="6" id="KW-0548">Nucleotidyltransferase</keyword>
<dbReference type="FunFam" id="1.10.260.100:FF:000008">
    <property type="entry name" value="Protein TIC 40, chloroplastic"/>
    <property type="match status" value="1"/>
</dbReference>
<evidence type="ECO:0000256" key="19">
    <source>
        <dbReference type="ARBA" id="ARBA00070821"/>
    </source>
</evidence>
<dbReference type="SMART" id="SM00727">
    <property type="entry name" value="STI1"/>
    <property type="match status" value="1"/>
</dbReference>
<evidence type="ECO:0000256" key="4">
    <source>
        <dbReference type="ARBA" id="ARBA00022679"/>
    </source>
</evidence>
<dbReference type="Pfam" id="PF17830">
    <property type="entry name" value="STI1-HOP_DP"/>
    <property type="match status" value="1"/>
</dbReference>
<name>A0ABD2Z561_9GENT</name>
<evidence type="ECO:0000256" key="8">
    <source>
        <dbReference type="ARBA" id="ARBA00022737"/>
    </source>
</evidence>
<evidence type="ECO:0000256" key="14">
    <source>
        <dbReference type="ARBA" id="ARBA00022946"/>
    </source>
</evidence>
<dbReference type="Proteomes" id="UP001630127">
    <property type="component" value="Unassembled WGS sequence"/>
</dbReference>
<evidence type="ECO:0000256" key="20">
    <source>
        <dbReference type="ARBA" id="ARBA00082202"/>
    </source>
</evidence>
<accession>A0ABD2Z561</accession>
<evidence type="ECO:0000256" key="5">
    <source>
        <dbReference type="ARBA" id="ARBA00022692"/>
    </source>
</evidence>
<keyword evidence="11" id="KW-0378">Hydrolase</keyword>
<keyword evidence="10" id="KW-1001">Plastid inner membrane</keyword>
<dbReference type="CDD" id="cd00303">
    <property type="entry name" value="retropepsin_like"/>
    <property type="match status" value="1"/>
</dbReference>
<dbReference type="Pfam" id="PF17917">
    <property type="entry name" value="RT_RNaseH"/>
    <property type="match status" value="1"/>
</dbReference>
<dbReference type="CDD" id="cd09274">
    <property type="entry name" value="RNase_HI_RT_Ty3"/>
    <property type="match status" value="1"/>
</dbReference>
<keyword evidence="24" id="KW-1185">Reference proteome</keyword>
<dbReference type="Gene3D" id="1.10.260.100">
    <property type="match status" value="1"/>
</dbReference>
<keyword evidence="3" id="KW-0934">Plastid</keyword>
<evidence type="ECO:0000256" key="18">
    <source>
        <dbReference type="ARBA" id="ARBA00060470"/>
    </source>
</evidence>
<keyword evidence="5" id="KW-0812">Transmembrane</keyword>
<reference evidence="23 24" key="1">
    <citation type="submission" date="2024-11" db="EMBL/GenBank/DDBJ databases">
        <title>A near-complete genome assembly of Cinchona calisaya.</title>
        <authorList>
            <person name="Lian D.C."/>
            <person name="Zhao X.W."/>
            <person name="Wei L."/>
        </authorList>
    </citation>
    <scope>NUCLEOTIDE SEQUENCE [LARGE SCALE GENOMIC DNA]</scope>
    <source>
        <tissue evidence="23">Nenye</tissue>
    </source>
</reference>
<keyword evidence="14" id="KW-0809">Transit peptide</keyword>
<sequence length="501" mass="55981">MMGKMSTQNNQFGNAAFSPSSLFPYAPPPTSSTSTSTPGGSQPVTVDVPVTKVEETPATDTKDGSEAKKETKKYAFVDVSLDETFQKTASERYKESAVADSVKESVVVNYGSQNGAASKPEEGVSQDSSSKRQANSLLSVEALEQMMEDPTVQKMVYPNNMGGSPEWDNHMMDTSKNFDLNSPEVKQQFDQIGLIPEEVISKIMANPDVAMAFQNPRVQAAIMDCSQNPLSIAKYQNDKEVMDVFNKISELFPGVTDDEEEMEFHDALGEQDETTGHPGQLKYKDCEPLSTTIVYDSVVSSFGSCPKVQWKIQEYSFQYDLRVMDLGGRDIILGVDWMCQYSPITFDLQQLQIKMSKEEASSARIGAVLMQANHPIAHLSKGLCLRNNGLYIYEKELLAIVMAVSKWKHYVLGHHFIIKTDHQSLKCLLEQKLTSTLQHRWFTKLLGLDYEIQYEKGAENKVADALSRRIPEEDNELPSTSVVAISSIKSDWMQEVLRSYD</sequence>
<evidence type="ECO:0000256" key="9">
    <source>
        <dbReference type="ARBA" id="ARBA00022759"/>
    </source>
</evidence>
<organism evidence="23 24">
    <name type="scientific">Cinchona calisaya</name>
    <dbReference type="NCBI Taxonomy" id="153742"/>
    <lineage>
        <taxon>Eukaryota</taxon>
        <taxon>Viridiplantae</taxon>
        <taxon>Streptophyta</taxon>
        <taxon>Embryophyta</taxon>
        <taxon>Tracheophyta</taxon>
        <taxon>Spermatophyta</taxon>
        <taxon>Magnoliopsida</taxon>
        <taxon>eudicotyledons</taxon>
        <taxon>Gunneridae</taxon>
        <taxon>Pentapetalae</taxon>
        <taxon>asterids</taxon>
        <taxon>lamiids</taxon>
        <taxon>Gentianales</taxon>
        <taxon>Rubiaceae</taxon>
        <taxon>Cinchonoideae</taxon>
        <taxon>Cinchoneae</taxon>
        <taxon>Cinchona</taxon>
    </lineage>
</organism>
<evidence type="ECO:0000256" key="10">
    <source>
        <dbReference type="ARBA" id="ARBA00022780"/>
    </source>
</evidence>
<gene>
    <name evidence="23" type="ORF">ACH5RR_026219</name>
</gene>
<comment type="caution">
    <text evidence="23">The sequence shown here is derived from an EMBL/GenBank/DDBJ whole genome shotgun (WGS) entry which is preliminary data.</text>
</comment>
<evidence type="ECO:0000313" key="24">
    <source>
        <dbReference type="Proteomes" id="UP001630127"/>
    </source>
</evidence>
<dbReference type="InterPro" id="IPR021109">
    <property type="entry name" value="Peptidase_aspartic_dom_sf"/>
</dbReference>
<keyword evidence="9" id="KW-0255">Endonuclease</keyword>
<comment type="function">
    <text evidence="17">Involved in protein precursor import into chloroplasts. Part of the motor complex consisting of a co-chaperone (TIC40) and a chaperone (HSP93) associated with the import channel (TIC110). Causes the release of bound transit peptides from TIC110 and stimulates ATP hydrolysis by HSP93. Involved in reinsertion of proteins from the chloroplast stroma into the inner membrane.</text>
</comment>
<evidence type="ECO:0000256" key="16">
    <source>
        <dbReference type="ARBA" id="ARBA00023136"/>
    </source>
</evidence>
<feature type="domain" description="STI1" evidence="22">
    <location>
        <begin position="196"/>
        <end position="235"/>
    </location>
</feature>
<evidence type="ECO:0000256" key="2">
    <source>
        <dbReference type="ARBA" id="ARBA00022528"/>
    </source>
</evidence>
<dbReference type="Gene3D" id="3.10.20.370">
    <property type="match status" value="1"/>
</dbReference>
<dbReference type="GO" id="GO:0009706">
    <property type="term" value="C:chloroplast inner membrane"/>
    <property type="evidence" value="ECO:0007669"/>
    <property type="project" value="UniProtKB-SubCell"/>
</dbReference>
<feature type="region of interest" description="Disordered" evidence="21">
    <location>
        <begin position="1"/>
        <end position="72"/>
    </location>
</feature>
<dbReference type="EMBL" id="JBJUIK010000011">
    <property type="protein sequence ID" value="KAL3513502.1"/>
    <property type="molecule type" value="Genomic_DNA"/>
</dbReference>
<keyword evidence="15" id="KW-1133">Transmembrane helix</keyword>
<keyword evidence="13" id="KW-0653">Protein transport</keyword>
<dbReference type="InterPro" id="IPR041243">
    <property type="entry name" value="STI1/HOP_DP"/>
</dbReference>
<dbReference type="GO" id="GO:0004519">
    <property type="term" value="F:endonuclease activity"/>
    <property type="evidence" value="ECO:0007669"/>
    <property type="project" value="UniProtKB-KW"/>
</dbReference>
<evidence type="ECO:0000256" key="3">
    <source>
        <dbReference type="ARBA" id="ARBA00022640"/>
    </source>
</evidence>
<dbReference type="PANTHER" id="PTHR47296">
    <property type="entry name" value="PROTEIN TIC 40, CHLOROPLASTIC"/>
    <property type="match status" value="1"/>
</dbReference>
<keyword evidence="8" id="KW-0677">Repeat</keyword>
<evidence type="ECO:0000256" key="13">
    <source>
        <dbReference type="ARBA" id="ARBA00022927"/>
    </source>
</evidence>
<evidence type="ECO:0000256" key="17">
    <source>
        <dbReference type="ARBA" id="ARBA00056414"/>
    </source>
</evidence>
<dbReference type="SUPFAM" id="SSF56672">
    <property type="entry name" value="DNA/RNA polymerases"/>
    <property type="match status" value="1"/>
</dbReference>
<dbReference type="Pfam" id="PF08284">
    <property type="entry name" value="RVP_2"/>
    <property type="match status" value="1"/>
</dbReference>
<feature type="compositionally biased region" description="Basic and acidic residues" evidence="21">
    <location>
        <begin position="52"/>
        <end position="72"/>
    </location>
</feature>
<dbReference type="InterPro" id="IPR006636">
    <property type="entry name" value="STI1_HS-bd"/>
</dbReference>
<dbReference type="GO" id="GO:0016787">
    <property type="term" value="F:hydrolase activity"/>
    <property type="evidence" value="ECO:0007669"/>
    <property type="project" value="UniProtKB-KW"/>
</dbReference>
<evidence type="ECO:0000256" key="12">
    <source>
        <dbReference type="ARBA" id="ARBA00022918"/>
    </source>
</evidence>